<dbReference type="RefSeq" id="WP_239370749.1">
    <property type="nucleotide sequence ID" value="NZ_JAKREW010000083.1"/>
</dbReference>
<sequence>MVLDPTADEITVREVLAKFDTDFASFALAVENGEFALWVGSGISRKAPSLGDLIERAFDYVRERAVEPATEAVYMPALEEALGLAEVNPPDVKEFYESPLADWPQGKAIIDRLWTKYSRVLDIRIAGTDPDFILWEAIDIRQAFAQPASPAAEHLCIAILILEGAVQAIASANWDGFIETAVEQLSSGVPGVLQVVVDPDQLRGPAGRARLLKFHGCIVHASREPLVFRRFLTGSYTQIMDWPETAAFAAMRNAVVGLATTQKTLVLGLSIQDNNLQTLFTRAKEVHAWPWPCAPAAPAHIFCEESIKQGQRDVLRLSYGDAYNHDPAAVHAATLLRAWGEKVLIALVLKLLTDKLIRLMELSLGALGKGQISGVLAPRLKAFRDDVADLAIPGVDAHDRTTFTNQAIAYWSRMLSLFRSGALPQKPDAYEALSNSTPSLIAADPNAQAMGLGRLGILLSLLQYGREEGHWELRLPASNDLTSGAMIARAARPDGIARPLFLVKSATDAIALKSNGAFANDDAIIVHADDTWHRMVDEGASPRRVRSAPGRTGRVGETHVSLGDLITRYSDGAALQQEFVARMML</sequence>
<proteinExistence type="predicted"/>
<protein>
    <submittedName>
        <fullName evidence="1">SIR2 family protein</fullName>
    </submittedName>
</protein>
<keyword evidence="2" id="KW-1185">Reference proteome</keyword>
<dbReference type="EMBL" id="JAKREW010000083">
    <property type="protein sequence ID" value="MCG7509255.1"/>
    <property type="molecule type" value="Genomic_DNA"/>
</dbReference>
<comment type="caution">
    <text evidence="1">The sequence shown here is derived from an EMBL/GenBank/DDBJ whole genome shotgun (WGS) entry which is preliminary data.</text>
</comment>
<dbReference type="Proteomes" id="UP001201701">
    <property type="component" value="Unassembled WGS sequence"/>
</dbReference>
<accession>A0ABS9QP75</accession>
<evidence type="ECO:0000313" key="1">
    <source>
        <dbReference type="EMBL" id="MCG7509255.1"/>
    </source>
</evidence>
<evidence type="ECO:0000313" key="2">
    <source>
        <dbReference type="Proteomes" id="UP001201701"/>
    </source>
</evidence>
<reference evidence="1 2" key="1">
    <citation type="submission" date="2022-02" db="EMBL/GenBank/DDBJ databases">
        <title>Draft genome sequence of Mezorhizobium retamae strain IRAMC:0171 isolated from Retama raetam nodules.</title>
        <authorList>
            <person name="Bengaied R."/>
            <person name="Sbissi I."/>
            <person name="Huber K."/>
            <person name="Ghodbane F."/>
            <person name="Nouioui I."/>
            <person name="Tarhouni M."/>
            <person name="Gtari M."/>
        </authorList>
    </citation>
    <scope>NUCLEOTIDE SEQUENCE [LARGE SCALE GENOMIC DNA]</scope>
    <source>
        <strain evidence="1 2">IRAMC:0171</strain>
    </source>
</reference>
<gene>
    <name evidence="1" type="ORF">L4923_29905</name>
</gene>
<organism evidence="1 2">
    <name type="scientific">Mesorhizobium retamae</name>
    <dbReference type="NCBI Taxonomy" id="2912854"/>
    <lineage>
        <taxon>Bacteria</taxon>
        <taxon>Pseudomonadati</taxon>
        <taxon>Pseudomonadota</taxon>
        <taxon>Alphaproteobacteria</taxon>
        <taxon>Hyphomicrobiales</taxon>
        <taxon>Phyllobacteriaceae</taxon>
        <taxon>Mesorhizobium</taxon>
    </lineage>
</organism>
<name>A0ABS9QP75_9HYPH</name>
<dbReference type="Pfam" id="PF13289">
    <property type="entry name" value="SIR2_2"/>
    <property type="match status" value="1"/>
</dbReference>